<keyword evidence="2" id="KW-1015">Disulfide bond</keyword>
<feature type="chain" id="PRO_5044281036" description="Ig-like domain-containing protein" evidence="3">
    <location>
        <begin position="23"/>
        <end position="583"/>
    </location>
</feature>
<feature type="signal peptide" evidence="3">
    <location>
        <begin position="1"/>
        <end position="22"/>
    </location>
</feature>
<dbReference type="InterPro" id="IPR036179">
    <property type="entry name" value="Ig-like_dom_sf"/>
</dbReference>
<dbReference type="GeneTree" id="ENSGT01150000287425"/>
<reference evidence="5" key="1">
    <citation type="submission" date="2025-08" db="UniProtKB">
        <authorList>
            <consortium name="Ensembl"/>
        </authorList>
    </citation>
    <scope>IDENTIFICATION</scope>
</reference>
<dbReference type="SMART" id="SM00408">
    <property type="entry name" value="IGc2"/>
    <property type="match status" value="3"/>
</dbReference>
<dbReference type="GO" id="GO:0004888">
    <property type="term" value="F:transmembrane signaling receptor activity"/>
    <property type="evidence" value="ECO:0007669"/>
    <property type="project" value="TreeGrafter"/>
</dbReference>
<dbReference type="AlphaFoldDB" id="A0AAX7TA33"/>
<reference evidence="5" key="2">
    <citation type="submission" date="2025-09" db="UniProtKB">
        <authorList>
            <consortium name="Ensembl"/>
        </authorList>
    </citation>
    <scope>IDENTIFICATION</scope>
</reference>
<dbReference type="InterPro" id="IPR003599">
    <property type="entry name" value="Ig_sub"/>
</dbReference>
<evidence type="ECO:0000256" key="1">
    <source>
        <dbReference type="ARBA" id="ARBA00022729"/>
    </source>
</evidence>
<evidence type="ECO:0000256" key="2">
    <source>
        <dbReference type="ARBA" id="ARBA00023157"/>
    </source>
</evidence>
<accession>A0AAX7TA33</accession>
<dbReference type="SUPFAM" id="SSF48726">
    <property type="entry name" value="Immunoglobulin"/>
    <property type="match status" value="2"/>
</dbReference>
<feature type="domain" description="Ig-like" evidence="4">
    <location>
        <begin position="255"/>
        <end position="336"/>
    </location>
</feature>
<evidence type="ECO:0000313" key="5">
    <source>
        <dbReference type="Ensembl" id="ENSACLP00000050966.1"/>
    </source>
</evidence>
<protein>
    <recommendedName>
        <fullName evidence="4">Ig-like domain-containing protein</fullName>
    </recommendedName>
</protein>
<dbReference type="InterPro" id="IPR007110">
    <property type="entry name" value="Ig-like_dom"/>
</dbReference>
<dbReference type="InterPro" id="IPR050488">
    <property type="entry name" value="Ig_Fc_receptor"/>
</dbReference>
<dbReference type="PANTHER" id="PTHR11481">
    <property type="entry name" value="IMMUNOGLOBULIN FC RECEPTOR"/>
    <property type="match status" value="1"/>
</dbReference>
<feature type="domain" description="Ig-like" evidence="4">
    <location>
        <begin position="445"/>
        <end position="520"/>
    </location>
</feature>
<dbReference type="Gene3D" id="2.60.40.10">
    <property type="entry name" value="Immunoglobulins"/>
    <property type="match status" value="4"/>
</dbReference>
<keyword evidence="6" id="KW-1185">Reference proteome</keyword>
<dbReference type="Proteomes" id="UP000265100">
    <property type="component" value="Unplaced"/>
</dbReference>
<sequence length="583" mass="66243">MAPYKMLHPLLFLSALIALSEQRSHTFRSPGPVERLLRLDQRLAGFEKRAKHTTHTKLAALFSDDARVKYPFDTPTATLRPTRYEIPLGGNVTLSCFVDGSDNWTILWYRAATYGSKDEPMTEYEGKKAINVSQGGIYHCRGRSDSGSITHQSNAAIIEDTLPITAILTLKPNWTKIYMGETFTVRCDIQGGEGTYWSYDWRPKRFTTYYTTNERTFYNVGWDDNGDYQCRGKTDLSFTQWSNVIPVTVSFKLHPVLTLSPSWLSPGASVTLNCEVEYPSEGWSFSWYKAVPYYKITEEPYTYELLPDGSKTAQSLYIITGQTSTAAYVCRAERGSNYYYTYYSDPKFVWSADASSAASLTVGPVVQNFGSDFVKLTCKGNSSSWRVRKFPENGRPYCSNFWLSGESVCTIDTTYSDDGVYWCESMLKEFSNAVNITLQDFYSGPLMVVPVDPVNEGTFVSLSCNLRRKKIFPNVAFYHNDKLVQNDSREELNFLAVSKSDEGFYKCQYSGKESPSRYMTVKSTVPPEIFSQNESSENSPLHPGSAAVYESANKNGRHWKWKLSVKPYSCFRLWWQSCSSYTL</sequence>
<evidence type="ECO:0000313" key="6">
    <source>
        <dbReference type="Proteomes" id="UP000265100"/>
    </source>
</evidence>
<dbReference type="Pfam" id="PF13895">
    <property type="entry name" value="Ig_2"/>
    <property type="match status" value="1"/>
</dbReference>
<gene>
    <name evidence="5" type="primary">ELAPOR1</name>
</gene>
<keyword evidence="1 3" id="KW-0732">Signal</keyword>
<dbReference type="SMART" id="SM00409">
    <property type="entry name" value="IG"/>
    <property type="match status" value="4"/>
</dbReference>
<dbReference type="GO" id="GO:0006955">
    <property type="term" value="P:immune response"/>
    <property type="evidence" value="ECO:0007669"/>
    <property type="project" value="TreeGrafter"/>
</dbReference>
<dbReference type="InterPro" id="IPR003598">
    <property type="entry name" value="Ig_sub2"/>
</dbReference>
<dbReference type="InterPro" id="IPR013783">
    <property type="entry name" value="Ig-like_fold"/>
</dbReference>
<organism evidence="5 6">
    <name type="scientific">Astatotilapia calliptera</name>
    <name type="common">Eastern happy</name>
    <name type="synonym">Chromis callipterus</name>
    <dbReference type="NCBI Taxonomy" id="8154"/>
    <lineage>
        <taxon>Eukaryota</taxon>
        <taxon>Metazoa</taxon>
        <taxon>Chordata</taxon>
        <taxon>Craniata</taxon>
        <taxon>Vertebrata</taxon>
        <taxon>Euteleostomi</taxon>
        <taxon>Actinopterygii</taxon>
        <taxon>Neopterygii</taxon>
        <taxon>Teleostei</taxon>
        <taxon>Neoteleostei</taxon>
        <taxon>Acanthomorphata</taxon>
        <taxon>Ovalentaria</taxon>
        <taxon>Cichlomorphae</taxon>
        <taxon>Cichliformes</taxon>
        <taxon>Cichlidae</taxon>
        <taxon>African cichlids</taxon>
        <taxon>Pseudocrenilabrinae</taxon>
        <taxon>Haplochromini</taxon>
        <taxon>Astatotilapia</taxon>
    </lineage>
</organism>
<feature type="domain" description="Ig-like" evidence="4">
    <location>
        <begin position="163"/>
        <end position="250"/>
    </location>
</feature>
<evidence type="ECO:0000259" key="4">
    <source>
        <dbReference type="PROSITE" id="PS50835"/>
    </source>
</evidence>
<dbReference type="GO" id="GO:0007166">
    <property type="term" value="P:cell surface receptor signaling pathway"/>
    <property type="evidence" value="ECO:0007669"/>
    <property type="project" value="TreeGrafter"/>
</dbReference>
<dbReference type="PROSITE" id="PS50835">
    <property type="entry name" value="IG_LIKE"/>
    <property type="match status" value="4"/>
</dbReference>
<dbReference type="Ensembl" id="ENSACLT00000056983.1">
    <property type="protein sequence ID" value="ENSACLP00000050966.1"/>
    <property type="gene ID" value="ENSACLG00000018175.2"/>
</dbReference>
<name>A0AAX7TA33_ASTCA</name>
<dbReference type="GO" id="GO:0009897">
    <property type="term" value="C:external side of plasma membrane"/>
    <property type="evidence" value="ECO:0007669"/>
    <property type="project" value="TreeGrafter"/>
</dbReference>
<feature type="domain" description="Ig-like" evidence="4">
    <location>
        <begin position="75"/>
        <end position="150"/>
    </location>
</feature>
<dbReference type="PANTHER" id="PTHR11481:SF64">
    <property type="entry name" value="FC RECEPTOR-LIKE PROTEIN 4"/>
    <property type="match status" value="1"/>
</dbReference>
<evidence type="ECO:0000256" key="3">
    <source>
        <dbReference type="SAM" id="SignalP"/>
    </source>
</evidence>
<proteinExistence type="predicted"/>